<dbReference type="RefSeq" id="WP_107865460.1">
    <property type="nucleotide sequence ID" value="NZ_QAON01000006.1"/>
</dbReference>
<evidence type="ECO:0000313" key="3">
    <source>
        <dbReference type="Proteomes" id="UP000244223"/>
    </source>
</evidence>
<dbReference type="OrthoDB" id="6189582at2"/>
<protein>
    <submittedName>
        <fullName evidence="2">Uncharacterized protein</fullName>
    </submittedName>
</protein>
<keyword evidence="3" id="KW-1185">Reference proteome</keyword>
<keyword evidence="1" id="KW-0175">Coiled coil</keyword>
<dbReference type="Proteomes" id="UP000244223">
    <property type="component" value="Unassembled WGS sequence"/>
</dbReference>
<sequence>MLQKTSMYAELILFWSAENGITKAMLYDDFDAVVAGIAPMSQYARSHKRGAYVQLDEALAIKGVALFNISFDKTGYPVDGWNIPLSHLVEIAALGPDLGKGPIRLACRSQCPVSWHATKMWDPLMEEGDNTFIQIQRYIPDTCSRLGIKKSKAYAEEEKQSSFTITETGIPILTTTALAEGQFFPIMTDQTSLLEQKIQDLSLQLQTLTTEKNETITLQSYVHQQQLDILQTQNMKLVEQQKALNQQLQAQQERLEALHNQIISLTGIEESLRQERDVNQKQIYELHIALSAAGQEQQHFASVLDAKEQEYQARINRLQAEHLLTLDKRLEEEVSRYLLKMKSLYAELHDYEAQIKEYEQHIEALGLAQAQQQEAGADSFLRRLESIGMSFVAFHPGVGNLSVPVNDLAAYTQDPTAYVAEKCLVSVGHYKAWLKHYENPRCMMDIGDGQCCNSRLIRTDSPSKFVAGQSDRCARHQLMDAAIMNVLKFN</sequence>
<organism evidence="2 3">
    <name type="scientific">Agitococcus lubricus</name>
    <dbReference type="NCBI Taxonomy" id="1077255"/>
    <lineage>
        <taxon>Bacteria</taxon>
        <taxon>Pseudomonadati</taxon>
        <taxon>Pseudomonadota</taxon>
        <taxon>Gammaproteobacteria</taxon>
        <taxon>Moraxellales</taxon>
        <taxon>Moraxellaceae</taxon>
        <taxon>Agitococcus</taxon>
    </lineage>
</organism>
<evidence type="ECO:0000313" key="2">
    <source>
        <dbReference type="EMBL" id="PTQ89494.1"/>
    </source>
</evidence>
<evidence type="ECO:0000256" key="1">
    <source>
        <dbReference type="SAM" id="Coils"/>
    </source>
</evidence>
<reference evidence="2 3" key="1">
    <citation type="submission" date="2018-04" db="EMBL/GenBank/DDBJ databases">
        <title>Genomic Encyclopedia of Archaeal and Bacterial Type Strains, Phase II (KMG-II): from individual species to whole genera.</title>
        <authorList>
            <person name="Goeker M."/>
        </authorList>
    </citation>
    <scope>NUCLEOTIDE SEQUENCE [LARGE SCALE GENOMIC DNA]</scope>
    <source>
        <strain evidence="2 3">DSM 5822</strain>
    </source>
</reference>
<dbReference type="AlphaFoldDB" id="A0A2T5IZT0"/>
<dbReference type="EMBL" id="QAON01000006">
    <property type="protein sequence ID" value="PTQ89494.1"/>
    <property type="molecule type" value="Genomic_DNA"/>
</dbReference>
<feature type="coiled-coil region" evidence="1">
    <location>
        <begin position="191"/>
        <end position="261"/>
    </location>
</feature>
<proteinExistence type="predicted"/>
<accession>A0A2T5IZT0</accession>
<name>A0A2T5IZT0_9GAMM</name>
<gene>
    <name evidence="2" type="ORF">C8N29_10625</name>
</gene>
<feature type="coiled-coil region" evidence="1">
    <location>
        <begin position="301"/>
        <end position="368"/>
    </location>
</feature>
<comment type="caution">
    <text evidence="2">The sequence shown here is derived from an EMBL/GenBank/DDBJ whole genome shotgun (WGS) entry which is preliminary data.</text>
</comment>